<dbReference type="Gene3D" id="2.160.20.160">
    <property type="match status" value="1"/>
</dbReference>
<feature type="compositionally biased region" description="Basic and acidic residues" evidence="4">
    <location>
        <begin position="659"/>
        <end position="672"/>
    </location>
</feature>
<reference evidence="5 6" key="1">
    <citation type="journal article" date="2019" name="Int. J. Syst. Evol. Microbiol.">
        <title>The Global Catalogue of Microorganisms (GCM) 10K type strain sequencing project: providing services to taxonomists for standard genome sequencing and annotation.</title>
        <authorList>
            <consortium name="The Broad Institute Genomics Platform"/>
            <consortium name="The Broad Institute Genome Sequencing Center for Infectious Disease"/>
            <person name="Wu L."/>
            <person name="Ma J."/>
        </authorList>
    </citation>
    <scope>NUCLEOTIDE SEQUENCE [LARGE SCALE GENOMIC DNA]</scope>
    <source>
        <strain evidence="5 6">JCM 14546</strain>
    </source>
</reference>
<feature type="region of interest" description="Disordered" evidence="4">
    <location>
        <begin position="387"/>
        <end position="412"/>
    </location>
</feature>
<protein>
    <submittedName>
        <fullName evidence="5">M91 family zinc metallopeptidase</fullName>
    </submittedName>
</protein>
<evidence type="ECO:0000313" key="6">
    <source>
        <dbReference type="Proteomes" id="UP001500755"/>
    </source>
</evidence>
<dbReference type="EMBL" id="BAAANO010000023">
    <property type="protein sequence ID" value="GAA2011656.1"/>
    <property type="molecule type" value="Genomic_DNA"/>
</dbReference>
<dbReference type="PANTHER" id="PTHR38340:SF1">
    <property type="entry name" value="S-LAYER PROTEIN"/>
    <property type="match status" value="1"/>
</dbReference>
<dbReference type="Pfam" id="PF14891">
    <property type="entry name" value="Peptidase_M91"/>
    <property type="match status" value="1"/>
</dbReference>
<keyword evidence="3" id="KW-0175">Coiled coil</keyword>
<evidence type="ECO:0000313" key="5">
    <source>
        <dbReference type="EMBL" id="GAA2011656.1"/>
    </source>
</evidence>
<dbReference type="InterPro" id="IPR018511">
    <property type="entry name" value="Hemolysin-typ_Ca-bd_CS"/>
</dbReference>
<feature type="coiled-coil region" evidence="3">
    <location>
        <begin position="70"/>
        <end position="104"/>
    </location>
</feature>
<evidence type="ECO:0000256" key="3">
    <source>
        <dbReference type="SAM" id="Coils"/>
    </source>
</evidence>
<sequence length="672" mass="71262">MTTITREDVWSLESDIGALDTAIAKWRSAAEAFAAARTSVADGAQGRHGIWKDTHATSFFEYVPTLTGLLDSAEAHANAAKGALKSARTELESAQGELDGCLSRLPQKITHWGFGGLRIFSYPDDEEENADQTDYRGAIDDAASRAGQIREDVNSVLSAAATTLGNVASGATNDATALTGPATSGTPKWDHPEYVELTEPVLLKTSTGETVIVGGAGPGDGSPDEYYRVTVDPETGETIVEIYTLRYEERPAPTEDDPNAVTYVESIDETVPPTTFRIPAGEEVVVNAGGGNDRLEVPEGTDVSIRVFGGSGDDDINTRGTGRDAEVFGGAGNDIAETGAGWDTVFGGAGDDYADTGAGHDRASGGWGNDTVYGVDGNDVLSGGEGADYLDGGRGNDTVSGGGGNDTIGGGLDDDDLYGNGGDDVMYGSDGDDSVDGGTGNNTANTGAGDEVENATHVVVEYDPSLGQDIVVKGSPEFVARVQSDLEMMRSSPAGHEQMGNVDQNLEDSEGFPLWDWNGRDTFEIVEYRGDDHEDFSDGDATWVEDNGTGGYSERSVGGRTYAINYNPNFHTLDPDGSDPSGENTTPPFIVLYHEYGHVNQFSSGEAPGGEYTQDDGSQVPLIERPNVGLEWDHDGDPNTPEIVQDESTGWDYDYTENGIREEMGRDQRERY</sequence>
<gene>
    <name evidence="5" type="ORF">GCM10009755_23780</name>
</gene>
<keyword evidence="2" id="KW-0964">Secreted</keyword>
<name>A0ABN2TJG9_9MICO</name>
<feature type="region of interest" description="Disordered" evidence="4">
    <location>
        <begin position="427"/>
        <end position="452"/>
    </location>
</feature>
<comment type="subcellular location">
    <subcellularLocation>
        <location evidence="1">Secreted</location>
    </subcellularLocation>
</comment>
<dbReference type="Pfam" id="PF00353">
    <property type="entry name" value="HemolysinCabind"/>
    <property type="match status" value="3"/>
</dbReference>
<dbReference type="PRINTS" id="PR00313">
    <property type="entry name" value="CABNDNGRPT"/>
</dbReference>
<dbReference type="InterPro" id="IPR050557">
    <property type="entry name" value="RTX_toxin/Mannuronan_C5-epim"/>
</dbReference>
<feature type="compositionally biased region" description="Gly residues" evidence="4">
    <location>
        <begin position="392"/>
        <end position="411"/>
    </location>
</feature>
<accession>A0ABN2TJG9</accession>
<evidence type="ECO:0000256" key="1">
    <source>
        <dbReference type="ARBA" id="ARBA00004613"/>
    </source>
</evidence>
<dbReference type="InterPro" id="IPR011049">
    <property type="entry name" value="Serralysin-like_metalloprot_C"/>
</dbReference>
<dbReference type="InterPro" id="IPR001343">
    <property type="entry name" value="Hemolysn_Ca-bd"/>
</dbReference>
<dbReference type="Proteomes" id="UP001500755">
    <property type="component" value="Unassembled WGS sequence"/>
</dbReference>
<proteinExistence type="predicted"/>
<dbReference type="RefSeq" id="WP_344309981.1">
    <property type="nucleotide sequence ID" value="NZ_BAAANO010000023.1"/>
</dbReference>
<evidence type="ECO:0000256" key="4">
    <source>
        <dbReference type="SAM" id="MobiDB-lite"/>
    </source>
</evidence>
<feature type="region of interest" description="Disordered" evidence="4">
    <location>
        <begin position="628"/>
        <end position="672"/>
    </location>
</feature>
<evidence type="ECO:0000256" key="2">
    <source>
        <dbReference type="ARBA" id="ARBA00022525"/>
    </source>
</evidence>
<organism evidence="5 6">
    <name type="scientific">Brevibacterium samyangense</name>
    <dbReference type="NCBI Taxonomy" id="366888"/>
    <lineage>
        <taxon>Bacteria</taxon>
        <taxon>Bacillati</taxon>
        <taxon>Actinomycetota</taxon>
        <taxon>Actinomycetes</taxon>
        <taxon>Micrococcales</taxon>
        <taxon>Brevibacteriaceae</taxon>
        <taxon>Brevibacterium</taxon>
    </lineage>
</organism>
<dbReference type="PANTHER" id="PTHR38340">
    <property type="entry name" value="S-LAYER PROTEIN"/>
    <property type="match status" value="1"/>
</dbReference>
<dbReference type="InterPro" id="IPR028208">
    <property type="entry name" value="Effector_pro_NleD-like"/>
</dbReference>
<dbReference type="Gene3D" id="2.150.10.10">
    <property type="entry name" value="Serralysin-like metalloprotease, C-terminal"/>
    <property type="match status" value="1"/>
</dbReference>
<dbReference type="PROSITE" id="PS00330">
    <property type="entry name" value="HEMOLYSIN_CALCIUM"/>
    <property type="match status" value="1"/>
</dbReference>
<dbReference type="SUPFAM" id="SSF51120">
    <property type="entry name" value="beta-Roll"/>
    <property type="match status" value="2"/>
</dbReference>
<comment type="caution">
    <text evidence="5">The sequence shown here is derived from an EMBL/GenBank/DDBJ whole genome shotgun (WGS) entry which is preliminary data.</text>
</comment>
<keyword evidence="6" id="KW-1185">Reference proteome</keyword>